<gene>
    <name evidence="1" type="ORF">UX41_C0018G0020</name>
</gene>
<sequence length="57" mass="6626">MTIVNLIVFFDNISFLWLERVKCACTLISKPKVIRGDSHDNKILRSYKEVLWGVICV</sequence>
<protein>
    <submittedName>
        <fullName evidence="1">Uncharacterized protein</fullName>
    </submittedName>
</protein>
<comment type="caution">
    <text evidence="1">The sequence shown here is derived from an EMBL/GenBank/DDBJ whole genome shotgun (WGS) entry which is preliminary data.</text>
</comment>
<organism evidence="1 2">
    <name type="scientific">Candidatus Collierbacteria bacterium GW2011_GWE1_46_18</name>
    <dbReference type="NCBI Taxonomy" id="1618399"/>
    <lineage>
        <taxon>Bacteria</taxon>
        <taxon>Candidatus Collieribacteriota</taxon>
    </lineage>
</organism>
<dbReference type="AlphaFoldDB" id="A0A0G1RHI6"/>
<name>A0A0G1RHI6_9BACT</name>
<evidence type="ECO:0000313" key="2">
    <source>
        <dbReference type="Proteomes" id="UP000034510"/>
    </source>
</evidence>
<reference evidence="1 2" key="1">
    <citation type="journal article" date="2015" name="Nature">
        <title>rRNA introns, odd ribosomes, and small enigmatic genomes across a large radiation of phyla.</title>
        <authorList>
            <person name="Brown C.T."/>
            <person name="Hug L.A."/>
            <person name="Thomas B.C."/>
            <person name="Sharon I."/>
            <person name="Castelle C.J."/>
            <person name="Singh A."/>
            <person name="Wilkins M.J."/>
            <person name="Williams K.H."/>
            <person name="Banfield J.F."/>
        </authorList>
    </citation>
    <scope>NUCLEOTIDE SEQUENCE [LARGE SCALE GENOMIC DNA]</scope>
</reference>
<evidence type="ECO:0000313" key="1">
    <source>
        <dbReference type="EMBL" id="KKU29488.1"/>
    </source>
</evidence>
<proteinExistence type="predicted"/>
<accession>A0A0G1RHI6</accession>
<dbReference type="EMBL" id="LCMC01000018">
    <property type="protein sequence ID" value="KKU29488.1"/>
    <property type="molecule type" value="Genomic_DNA"/>
</dbReference>
<dbReference type="Proteomes" id="UP000034510">
    <property type="component" value="Unassembled WGS sequence"/>
</dbReference>